<keyword evidence="1" id="KW-0812">Transmembrane</keyword>
<protein>
    <submittedName>
        <fullName evidence="2">Ion transporter</fullName>
    </submittedName>
</protein>
<feature type="transmembrane region" description="Helical" evidence="1">
    <location>
        <begin position="114"/>
        <end position="137"/>
    </location>
</feature>
<feature type="transmembrane region" description="Helical" evidence="1">
    <location>
        <begin position="12"/>
        <end position="31"/>
    </location>
</feature>
<dbReference type="OrthoDB" id="344067at2"/>
<feature type="transmembrane region" description="Helical" evidence="1">
    <location>
        <begin position="74"/>
        <end position="94"/>
    </location>
</feature>
<organism evidence="2 3">
    <name type="scientific">Leptospira stimsonii</name>
    <dbReference type="NCBI Taxonomy" id="2202203"/>
    <lineage>
        <taxon>Bacteria</taxon>
        <taxon>Pseudomonadati</taxon>
        <taxon>Spirochaetota</taxon>
        <taxon>Spirochaetia</taxon>
        <taxon>Leptospirales</taxon>
        <taxon>Leptospiraceae</taxon>
        <taxon>Leptospira</taxon>
    </lineage>
</organism>
<dbReference type="RefSeq" id="WP_118968143.1">
    <property type="nucleotide sequence ID" value="NZ_QHCT01000002.1"/>
</dbReference>
<evidence type="ECO:0000313" key="3">
    <source>
        <dbReference type="Proteomes" id="UP000265798"/>
    </source>
</evidence>
<comment type="caution">
    <text evidence="2">The sequence shown here is derived from an EMBL/GenBank/DDBJ whole genome shotgun (WGS) entry which is preliminary data.</text>
</comment>
<accession>A0A396ZBP0</accession>
<gene>
    <name evidence="2" type="ORF">DLM75_08720</name>
</gene>
<feature type="transmembrane region" description="Helical" evidence="1">
    <location>
        <begin position="43"/>
        <end position="62"/>
    </location>
</feature>
<dbReference type="AlphaFoldDB" id="A0A396ZBP0"/>
<dbReference type="EMBL" id="QHCT01000002">
    <property type="protein sequence ID" value="RHX90490.1"/>
    <property type="molecule type" value="Genomic_DNA"/>
</dbReference>
<evidence type="ECO:0000256" key="1">
    <source>
        <dbReference type="SAM" id="Phobius"/>
    </source>
</evidence>
<name>A0A396ZBP0_9LEPT</name>
<evidence type="ECO:0000313" key="2">
    <source>
        <dbReference type="EMBL" id="RHX90490.1"/>
    </source>
</evidence>
<dbReference type="Proteomes" id="UP000265798">
    <property type="component" value="Unassembled WGS sequence"/>
</dbReference>
<sequence>MQVDKFILRNILKTLIEYAVIIVFGLWIVYLDEIEFSGVDIKYLIVFLAGSKSVYFFVKGFRKISEFSALDLRYYEFLIYIAVNISIIIVSFGLDYFCIYRVDPTSFSGLPNGATVFVLAFKFFYFSLMIFTNIGIIKMIPESAETEMIVIFEAILSFITIIFVLSDFLSLKESLGRRKIDSKNSD</sequence>
<keyword evidence="1" id="KW-0472">Membrane</keyword>
<feature type="transmembrane region" description="Helical" evidence="1">
    <location>
        <begin position="149"/>
        <end position="169"/>
    </location>
</feature>
<proteinExistence type="predicted"/>
<keyword evidence="1" id="KW-1133">Transmembrane helix</keyword>
<reference evidence="3" key="1">
    <citation type="submission" date="2018-05" db="EMBL/GenBank/DDBJ databases">
        <title>Leptospira yasudae sp. nov. and Leptospira stimsonii sp. nov., two pathogenic species of the genus Leptospira isolated from environmental sources.</title>
        <authorList>
            <person name="Casanovas-Massana A."/>
            <person name="Hamond C."/>
            <person name="Santos L.A."/>
            <person name="Hacker K.P."/>
            <person name="Balassiano I."/>
            <person name="Medeiros M.A."/>
            <person name="Reis M.G."/>
            <person name="Ko A.I."/>
            <person name="Wunder E.A."/>
        </authorList>
    </citation>
    <scope>NUCLEOTIDE SEQUENCE [LARGE SCALE GENOMIC DNA]</scope>
    <source>
        <strain evidence="3">Yale</strain>
    </source>
</reference>